<dbReference type="Pfam" id="PF01494">
    <property type="entry name" value="FAD_binding_3"/>
    <property type="match status" value="2"/>
</dbReference>
<dbReference type="GO" id="GO:0071949">
    <property type="term" value="F:FAD binding"/>
    <property type="evidence" value="ECO:0007669"/>
    <property type="project" value="InterPro"/>
</dbReference>
<reference evidence="6" key="1">
    <citation type="journal article" date="2019" name="Beilstein J. Org. Chem.">
        <title>Nanangenines: drimane sesquiterpenoids as the dominant metabolite cohort of a novel Australian fungus, Aspergillus nanangensis.</title>
        <authorList>
            <person name="Lacey H.J."/>
            <person name="Gilchrist C.L.M."/>
            <person name="Crombie A."/>
            <person name="Kalaitzis J.A."/>
            <person name="Vuong D."/>
            <person name="Rutledge P.J."/>
            <person name="Turner P."/>
            <person name="Pitt J.I."/>
            <person name="Lacey E."/>
            <person name="Chooi Y.H."/>
            <person name="Piggott A.M."/>
        </authorList>
    </citation>
    <scope>NUCLEOTIDE SEQUENCE</scope>
    <source>
        <strain evidence="6">MST-FP2251</strain>
    </source>
</reference>
<feature type="domain" description="FAD-binding" evidence="5">
    <location>
        <begin position="8"/>
        <end position="239"/>
    </location>
</feature>
<dbReference type="EMBL" id="VCAU01000063">
    <property type="protein sequence ID" value="KAF9887320.1"/>
    <property type="molecule type" value="Genomic_DNA"/>
</dbReference>
<reference evidence="6" key="2">
    <citation type="submission" date="2020-02" db="EMBL/GenBank/DDBJ databases">
        <authorList>
            <person name="Gilchrist C.L.M."/>
            <person name="Chooi Y.-H."/>
        </authorList>
    </citation>
    <scope>NUCLEOTIDE SEQUENCE</scope>
    <source>
        <strain evidence="6">MST-FP2251</strain>
    </source>
</reference>
<keyword evidence="3" id="KW-0560">Oxidoreductase</keyword>
<evidence type="ECO:0000256" key="4">
    <source>
        <dbReference type="ARBA" id="ARBA00023033"/>
    </source>
</evidence>
<dbReference type="SUPFAM" id="SSF51905">
    <property type="entry name" value="FAD/NAD(P)-binding domain"/>
    <property type="match status" value="1"/>
</dbReference>
<evidence type="ECO:0000256" key="1">
    <source>
        <dbReference type="ARBA" id="ARBA00022630"/>
    </source>
</evidence>
<sequence length="423" mass="45384">MSSPPPRIAIIGAGPAGLTLGLLLHKHTIPFTIFELRPKPTEADLAKPSGMLDLHEESGIAAIRACGLFDEFIQLTGECAESQVVADKDGNILYSDEGELSQRPEISRHALTKLLTSHLPEEAIRWGRKVLSATTSCPATGEIETEITFDDGGGGPEGKQSFDLVVGADGAWSRVRTLLTDVKPGYSGIQLLTATVRHVTAKYPHLAKLVGRGSFSALGRGHAVMSHRGPQDSARIYVCLSIADEEFATSNFGNMSATEVKSWLLTNDALLGLWGPVMKELVTVVCDEESADNPHAVADIRPLYTLPIGADWAHHASATLVGDAAHLMSPWAGEGVNLAMWDSLLLAGVIVQACRGVSFQETLGPLMQAFEVEMAARAKEKAEETHSNGQMLFGENAAQDFVDFFCQVYPEGQSGRGIQPVME</sequence>
<dbReference type="GO" id="GO:0004497">
    <property type="term" value="F:monooxygenase activity"/>
    <property type="evidence" value="ECO:0007669"/>
    <property type="project" value="UniProtKB-KW"/>
</dbReference>
<dbReference type="Proteomes" id="UP001194746">
    <property type="component" value="Unassembled WGS sequence"/>
</dbReference>
<accession>A0AAD4GS84</accession>
<dbReference type="PANTHER" id="PTHR46972:SF1">
    <property type="entry name" value="FAD DEPENDENT OXIDOREDUCTASE DOMAIN-CONTAINING PROTEIN"/>
    <property type="match status" value="1"/>
</dbReference>
<gene>
    <name evidence="6" type="ORF">FE257_010315</name>
</gene>
<keyword evidence="1" id="KW-0285">Flavoprotein</keyword>
<evidence type="ECO:0000256" key="3">
    <source>
        <dbReference type="ARBA" id="ARBA00023002"/>
    </source>
</evidence>
<keyword evidence="2" id="KW-0274">FAD</keyword>
<evidence type="ECO:0000313" key="7">
    <source>
        <dbReference type="Proteomes" id="UP001194746"/>
    </source>
</evidence>
<dbReference type="InterPro" id="IPR036188">
    <property type="entry name" value="FAD/NAD-bd_sf"/>
</dbReference>
<dbReference type="InterPro" id="IPR002938">
    <property type="entry name" value="FAD-bd"/>
</dbReference>
<evidence type="ECO:0000259" key="5">
    <source>
        <dbReference type="Pfam" id="PF01494"/>
    </source>
</evidence>
<protein>
    <recommendedName>
        <fullName evidence="5">FAD-binding domain-containing protein</fullName>
    </recommendedName>
</protein>
<dbReference type="Gene3D" id="3.50.50.60">
    <property type="entry name" value="FAD/NAD(P)-binding domain"/>
    <property type="match status" value="1"/>
</dbReference>
<dbReference type="PANTHER" id="PTHR46972">
    <property type="entry name" value="MONOOXYGENASE ASQM-RELATED"/>
    <property type="match status" value="1"/>
</dbReference>
<proteinExistence type="predicted"/>
<organism evidence="6 7">
    <name type="scientific">Aspergillus nanangensis</name>
    <dbReference type="NCBI Taxonomy" id="2582783"/>
    <lineage>
        <taxon>Eukaryota</taxon>
        <taxon>Fungi</taxon>
        <taxon>Dikarya</taxon>
        <taxon>Ascomycota</taxon>
        <taxon>Pezizomycotina</taxon>
        <taxon>Eurotiomycetes</taxon>
        <taxon>Eurotiomycetidae</taxon>
        <taxon>Eurotiales</taxon>
        <taxon>Aspergillaceae</taxon>
        <taxon>Aspergillus</taxon>
        <taxon>Aspergillus subgen. Circumdati</taxon>
    </lineage>
</organism>
<keyword evidence="4" id="KW-0503">Monooxygenase</keyword>
<dbReference type="AlphaFoldDB" id="A0AAD4GS84"/>
<dbReference type="PRINTS" id="PR00420">
    <property type="entry name" value="RNGMNOXGNASE"/>
</dbReference>
<feature type="domain" description="FAD-binding" evidence="5">
    <location>
        <begin position="320"/>
        <end position="358"/>
    </location>
</feature>
<keyword evidence="7" id="KW-1185">Reference proteome</keyword>
<comment type="caution">
    <text evidence="6">The sequence shown here is derived from an EMBL/GenBank/DDBJ whole genome shotgun (WGS) entry which is preliminary data.</text>
</comment>
<name>A0AAD4GS84_ASPNN</name>
<evidence type="ECO:0000256" key="2">
    <source>
        <dbReference type="ARBA" id="ARBA00022827"/>
    </source>
</evidence>
<evidence type="ECO:0000313" key="6">
    <source>
        <dbReference type="EMBL" id="KAF9887320.1"/>
    </source>
</evidence>